<dbReference type="GO" id="GO:0003677">
    <property type="term" value="F:DNA binding"/>
    <property type="evidence" value="ECO:0007669"/>
    <property type="project" value="InterPro"/>
</dbReference>
<dbReference type="GO" id="GO:0006355">
    <property type="term" value="P:regulation of DNA-templated transcription"/>
    <property type="evidence" value="ECO:0007669"/>
    <property type="project" value="InterPro"/>
</dbReference>
<dbReference type="PANTHER" id="PTHR11626">
    <property type="entry name" value="FARNESYL-DIPHOSPHATE FARNESYLTRANSFERASE"/>
    <property type="match status" value="1"/>
</dbReference>
<dbReference type="InterPro" id="IPR000086">
    <property type="entry name" value="NUDIX_hydrolase_dom"/>
</dbReference>
<dbReference type="PROSITE" id="PS01044">
    <property type="entry name" value="SQUALEN_PHYTOEN_SYN_1"/>
    <property type="match status" value="1"/>
</dbReference>
<dbReference type="InterPro" id="IPR044844">
    <property type="entry name" value="Trans_IPPS_euk-type"/>
</dbReference>
<keyword evidence="8" id="KW-0472">Membrane</keyword>
<dbReference type="GO" id="GO:0005789">
    <property type="term" value="C:endoplasmic reticulum membrane"/>
    <property type="evidence" value="ECO:0007669"/>
    <property type="project" value="TreeGrafter"/>
</dbReference>
<dbReference type="GO" id="GO:0004452">
    <property type="term" value="F:isopentenyl-diphosphate delta-isomerase activity"/>
    <property type="evidence" value="ECO:0007669"/>
    <property type="project" value="InterPro"/>
</dbReference>
<dbReference type="SUPFAM" id="SSF55811">
    <property type="entry name" value="Nudix"/>
    <property type="match status" value="1"/>
</dbReference>
<dbReference type="Gene3D" id="3.90.79.10">
    <property type="entry name" value="Nucleoside Triphosphate Pyrophosphohydrolase"/>
    <property type="match status" value="1"/>
</dbReference>
<dbReference type="NCBIfam" id="TIGR01559">
    <property type="entry name" value="squal_synth"/>
    <property type="match status" value="1"/>
</dbReference>
<dbReference type="InterPro" id="IPR033904">
    <property type="entry name" value="Trans_IPPS_HH"/>
</dbReference>
<comment type="caution">
    <text evidence="11">The sequence shown here is derived from an EMBL/GenBank/DDBJ whole genome shotgun (WGS) entry which is preliminary data.</text>
</comment>
<dbReference type="InterPro" id="IPR015797">
    <property type="entry name" value="NUDIX_hydrolase-like_dom_sf"/>
</dbReference>
<comment type="cofactor">
    <cofactor evidence="1">
        <name>Mg(2+)</name>
        <dbReference type="ChEBI" id="CHEBI:18420"/>
    </cofactor>
</comment>
<gene>
    <name evidence="11" type="ORF">TrVE_jg12309</name>
</gene>
<dbReference type="PANTHER" id="PTHR11626:SF2">
    <property type="entry name" value="SQUALENE SYNTHASE"/>
    <property type="match status" value="1"/>
</dbReference>
<evidence type="ECO:0000256" key="3">
    <source>
        <dbReference type="ARBA" id="ARBA00006251"/>
    </source>
</evidence>
<proteinExistence type="inferred from homology"/>
<evidence type="ECO:0000256" key="1">
    <source>
        <dbReference type="ARBA" id="ARBA00001946"/>
    </source>
</evidence>
<dbReference type="AlphaFoldDB" id="A0A9W7C6E1"/>
<dbReference type="GO" id="GO:0051996">
    <property type="term" value="F:squalene synthase [NAD(P)H] activity"/>
    <property type="evidence" value="ECO:0007669"/>
    <property type="project" value="InterPro"/>
</dbReference>
<feature type="transmembrane region" description="Helical" evidence="8">
    <location>
        <begin position="770"/>
        <end position="792"/>
    </location>
</feature>
<dbReference type="InterPro" id="IPR002060">
    <property type="entry name" value="Squ/phyt_synthse"/>
</dbReference>
<keyword evidence="5" id="KW-0808">Transferase</keyword>
<protein>
    <recommendedName>
        <fullName evidence="13">Isopentenyl-diphosphate Delta-isomerase</fullName>
    </recommendedName>
</protein>
<evidence type="ECO:0000256" key="4">
    <source>
        <dbReference type="ARBA" id="ARBA00007579"/>
    </source>
</evidence>
<feature type="domain" description="Orange" evidence="9">
    <location>
        <begin position="1"/>
        <end position="20"/>
    </location>
</feature>
<evidence type="ECO:0008006" key="13">
    <source>
        <dbReference type="Google" id="ProtNLM"/>
    </source>
</evidence>
<evidence type="ECO:0000313" key="12">
    <source>
        <dbReference type="Proteomes" id="UP001165160"/>
    </source>
</evidence>
<evidence type="ECO:0000256" key="8">
    <source>
        <dbReference type="SAM" id="Phobius"/>
    </source>
</evidence>
<dbReference type="GO" id="GO:0008299">
    <property type="term" value="P:isoprenoid biosynthetic process"/>
    <property type="evidence" value="ECO:0007669"/>
    <property type="project" value="UniProtKB-KW"/>
</dbReference>
<dbReference type="PROSITE" id="PS51462">
    <property type="entry name" value="NUDIX"/>
    <property type="match status" value="1"/>
</dbReference>
<organism evidence="11 12">
    <name type="scientific">Triparma verrucosa</name>
    <dbReference type="NCBI Taxonomy" id="1606542"/>
    <lineage>
        <taxon>Eukaryota</taxon>
        <taxon>Sar</taxon>
        <taxon>Stramenopiles</taxon>
        <taxon>Ochrophyta</taxon>
        <taxon>Bolidophyceae</taxon>
        <taxon>Parmales</taxon>
        <taxon>Triparmaceae</taxon>
        <taxon>Triparma</taxon>
    </lineage>
</organism>
<dbReference type="InterPro" id="IPR019845">
    <property type="entry name" value="Squalene/phytoene_synthase_CS"/>
</dbReference>
<comment type="similarity">
    <text evidence="3">Belongs to the phytoene/squalene synthase family.</text>
</comment>
<reference evidence="12" key="1">
    <citation type="journal article" date="2023" name="Commun. Biol.">
        <title>Genome analysis of Parmales, the sister group of diatoms, reveals the evolutionary specialization of diatoms from phago-mixotrophs to photoautotrophs.</title>
        <authorList>
            <person name="Ban H."/>
            <person name="Sato S."/>
            <person name="Yoshikawa S."/>
            <person name="Yamada K."/>
            <person name="Nakamura Y."/>
            <person name="Ichinomiya M."/>
            <person name="Sato N."/>
            <person name="Blanc-Mathieu R."/>
            <person name="Endo H."/>
            <person name="Kuwata A."/>
            <person name="Ogata H."/>
        </authorList>
    </citation>
    <scope>NUCLEOTIDE SEQUENCE [LARGE SCALE GENOMIC DNA]</scope>
    <source>
        <strain evidence="12">NIES 3699</strain>
    </source>
</reference>
<evidence type="ECO:0000259" key="10">
    <source>
        <dbReference type="PROSITE" id="PS51462"/>
    </source>
</evidence>
<dbReference type="Gene3D" id="1.10.600.10">
    <property type="entry name" value="Farnesyl Diphosphate Synthase"/>
    <property type="match status" value="1"/>
</dbReference>
<dbReference type="InterPro" id="IPR003650">
    <property type="entry name" value="Orange_dom"/>
</dbReference>
<evidence type="ECO:0000256" key="6">
    <source>
        <dbReference type="ARBA" id="ARBA00023229"/>
    </source>
</evidence>
<dbReference type="CDD" id="cd00683">
    <property type="entry name" value="Trans_IPPS_HH"/>
    <property type="match status" value="1"/>
</dbReference>
<name>A0A9W7C6E1_9STRA</name>
<evidence type="ECO:0000259" key="9">
    <source>
        <dbReference type="PROSITE" id="PS51054"/>
    </source>
</evidence>
<dbReference type="SFLD" id="SFLDS00005">
    <property type="entry name" value="Isoprenoid_Synthase_Type_I"/>
    <property type="match status" value="1"/>
</dbReference>
<evidence type="ECO:0000256" key="7">
    <source>
        <dbReference type="ARBA" id="ARBA00023235"/>
    </source>
</evidence>
<sequence>MLSQAQSLFSQMTSQLMSHLNSCSSLLKVAYFLLVLSPIILAAEWWRKGRGKKWEDASQYEFMQKDTVILVSPDDKVIGSSSKVTSHTFSKSTPRGQLHRAFSVFLFDSSGRLLLQKRASSKITFPDVWTNTCCSHPLHGLTPSEVDGPSDLPSVPGVKNAAVRKLSQELGVPIGQISKSRLKFLTRLHYWASDSVTHGPLSPWGEHEIDYVLFYQLKPSEVITINPNPEEVSEIKWVTPTELKNSLKTGLWSPWFRIITSRWLLPLWWTDLSTLMTTSKYVDTKTITTFDPTEEHAGGGGKAKRVYLKEVVRNVSGGEGGKKQGGYGKVVIHKESKFSQVVRFDEMLSGFRLLYSRPLTSNLGDKMLVERFDVDDLKWCDEMLGKVSRSFAAVIRQLPGGLLVDVMVFYLVLRALDTVEDDMEFFDGNEKKVECLKEFCERAFDDEDFVIEGCGEGDERRLLDDFKHVRGVFKDLGAGSQRVIRDITERMAGGMAEFVGKDLGEGTRDIKEYNRYCHFVAGLVGEGLSRLFSTSGLEAPHLASQIHLSDQMGLFLQKTNIIRDYLEDFVDGRAFWPQTIWKKYAGEEGLGAFRTDKVQGLKCLNELVTDALELAPDCLAYLSQLRCSEVFRFCAIPQVMAIATLDKVYNNPDVFTGVVKIRKGLSCKLILNTVDHEGVHECFGRMALSIIKQARVEDPNYERTVKACNTILEIVGQPKVGISFGAKMQVLNVLACTGLFSSGKVLLASYEGGNWDGRMLPNLTDHGDVAALAVFFACVGFLICFMMVGEVFEGMEGDGGKGMKRSSSAISRTLVEASKLVE</sequence>
<dbReference type="NCBIfam" id="TIGR02150">
    <property type="entry name" value="IPP_isom_1"/>
    <property type="match status" value="1"/>
</dbReference>
<dbReference type="GO" id="GO:0045338">
    <property type="term" value="P:farnesyl diphosphate metabolic process"/>
    <property type="evidence" value="ECO:0007669"/>
    <property type="project" value="InterPro"/>
</dbReference>
<comment type="similarity">
    <text evidence="4">Belongs to the IPP isomerase type 1 family.</text>
</comment>
<feature type="domain" description="Nudix hydrolase" evidence="10">
    <location>
        <begin position="97"/>
        <end position="260"/>
    </location>
</feature>
<keyword evidence="8" id="KW-0812">Transmembrane</keyword>
<dbReference type="CDD" id="cd02885">
    <property type="entry name" value="NUDIX_IPP_Isomerase"/>
    <property type="match status" value="1"/>
</dbReference>
<dbReference type="Pfam" id="PF00494">
    <property type="entry name" value="SQS_PSY"/>
    <property type="match status" value="1"/>
</dbReference>
<dbReference type="InterPro" id="IPR011876">
    <property type="entry name" value="IsopentenylPP_isomerase_typ1"/>
</dbReference>
<dbReference type="PROSITE" id="PS51054">
    <property type="entry name" value="ORANGE"/>
    <property type="match status" value="1"/>
</dbReference>
<comment type="pathway">
    <text evidence="2">Isoprenoid biosynthesis; dimethylallyl diphosphate biosynthesis; dimethylallyl diphosphate from isopentenyl diphosphate: step 1/1.</text>
</comment>
<dbReference type="SUPFAM" id="SSF48576">
    <property type="entry name" value="Terpenoid synthases"/>
    <property type="match status" value="1"/>
</dbReference>
<accession>A0A9W7C6E1</accession>
<evidence type="ECO:0000313" key="11">
    <source>
        <dbReference type="EMBL" id="GMI02727.1"/>
    </source>
</evidence>
<dbReference type="PROSITE" id="PS01045">
    <property type="entry name" value="SQUALEN_PHYTOEN_SYN_2"/>
    <property type="match status" value="1"/>
</dbReference>
<keyword evidence="6" id="KW-0414">Isoprene biosynthesis</keyword>
<keyword evidence="12" id="KW-1185">Reference proteome</keyword>
<keyword evidence="8" id="KW-1133">Transmembrane helix</keyword>
<keyword evidence="7" id="KW-0413">Isomerase</keyword>
<dbReference type="EMBL" id="BRXX01000288">
    <property type="protein sequence ID" value="GMI02727.1"/>
    <property type="molecule type" value="Genomic_DNA"/>
</dbReference>
<dbReference type="InterPro" id="IPR006449">
    <property type="entry name" value="Squal_synth-like"/>
</dbReference>
<evidence type="ECO:0000256" key="2">
    <source>
        <dbReference type="ARBA" id="ARBA00004826"/>
    </source>
</evidence>
<dbReference type="SFLD" id="SFLDG01018">
    <property type="entry name" value="Squalene/Phytoene_Synthase_Lik"/>
    <property type="match status" value="1"/>
</dbReference>
<evidence type="ECO:0000256" key="5">
    <source>
        <dbReference type="ARBA" id="ARBA00022679"/>
    </source>
</evidence>
<dbReference type="Proteomes" id="UP001165160">
    <property type="component" value="Unassembled WGS sequence"/>
</dbReference>
<dbReference type="FunFam" id="1.10.600.10:FF:000023">
    <property type="entry name" value="Squalene synthase"/>
    <property type="match status" value="1"/>
</dbReference>
<dbReference type="Pfam" id="PF00293">
    <property type="entry name" value="NUDIX"/>
    <property type="match status" value="1"/>
</dbReference>
<dbReference type="InterPro" id="IPR008949">
    <property type="entry name" value="Isoprenoid_synthase_dom_sf"/>
</dbReference>
<feature type="transmembrane region" description="Helical" evidence="8">
    <location>
        <begin position="26"/>
        <end position="46"/>
    </location>
</feature>